<sequence length="340" mass="39826">MRTISTHMPPQSSTVEAEVRKPFILKMNPRSLICFPFPDEARMYQTPNVNFYFDMEENRLQSNSCDESGAFRQMKGRTFARRSGWGLRLDAGGDLQMRRRKGVPLQRKSIENSMKRMLNYLTKLNAYRIERFDGNNFKRWKDMVLDVLDFSKISFVLTEPVPDENTENYAQKLEAWNAANKFCLSTIRNALSDDLYGIYNHFTLAKAFWDELVSKYEFEDEDMKKFLAVNFLQYQVSDDKSVETQINDFQNIINGLAKEGDCLPERFKTQCLVEKLPDSWKEFKLKFRQKRHAMTLQETIVYIKVEAQNRKLQMTGRAKEMMSKANVVEVGPAKPQQSQN</sequence>
<organism evidence="1 2">
    <name type="scientific">Escallonia herrerae</name>
    <dbReference type="NCBI Taxonomy" id="1293975"/>
    <lineage>
        <taxon>Eukaryota</taxon>
        <taxon>Viridiplantae</taxon>
        <taxon>Streptophyta</taxon>
        <taxon>Embryophyta</taxon>
        <taxon>Tracheophyta</taxon>
        <taxon>Spermatophyta</taxon>
        <taxon>Magnoliopsida</taxon>
        <taxon>eudicotyledons</taxon>
        <taxon>Gunneridae</taxon>
        <taxon>Pentapetalae</taxon>
        <taxon>asterids</taxon>
        <taxon>campanulids</taxon>
        <taxon>Escalloniales</taxon>
        <taxon>Escalloniaceae</taxon>
        <taxon>Escallonia</taxon>
    </lineage>
</organism>
<dbReference type="Proteomes" id="UP001188597">
    <property type="component" value="Unassembled WGS sequence"/>
</dbReference>
<accession>A0AA88WJ40</accession>
<proteinExistence type="predicted"/>
<evidence type="ECO:0000313" key="1">
    <source>
        <dbReference type="EMBL" id="KAK3027199.1"/>
    </source>
</evidence>
<dbReference type="PANTHER" id="PTHR47592">
    <property type="entry name" value="PBF68 PROTEIN"/>
    <property type="match status" value="1"/>
</dbReference>
<gene>
    <name evidence="1" type="ORF">RJ639_040370</name>
</gene>
<evidence type="ECO:0000313" key="2">
    <source>
        <dbReference type="Proteomes" id="UP001188597"/>
    </source>
</evidence>
<name>A0AA88WJ40_9ASTE</name>
<dbReference type="AlphaFoldDB" id="A0AA88WJ40"/>
<dbReference type="Pfam" id="PF14223">
    <property type="entry name" value="Retrotran_gag_2"/>
    <property type="match status" value="1"/>
</dbReference>
<comment type="caution">
    <text evidence="1">The sequence shown here is derived from an EMBL/GenBank/DDBJ whole genome shotgun (WGS) entry which is preliminary data.</text>
</comment>
<dbReference type="EMBL" id="JAVXUP010000471">
    <property type="protein sequence ID" value="KAK3027199.1"/>
    <property type="molecule type" value="Genomic_DNA"/>
</dbReference>
<protein>
    <submittedName>
        <fullName evidence="1">Uncharacterized protein</fullName>
    </submittedName>
</protein>
<reference evidence="1" key="1">
    <citation type="submission" date="2022-12" db="EMBL/GenBank/DDBJ databases">
        <title>Draft genome assemblies for two species of Escallonia (Escalloniales).</title>
        <authorList>
            <person name="Chanderbali A."/>
            <person name="Dervinis C."/>
            <person name="Anghel I."/>
            <person name="Soltis D."/>
            <person name="Soltis P."/>
            <person name="Zapata F."/>
        </authorList>
    </citation>
    <scope>NUCLEOTIDE SEQUENCE</scope>
    <source>
        <strain evidence="1">UCBG64.0493</strain>
        <tissue evidence="1">Leaf</tissue>
    </source>
</reference>
<dbReference type="PANTHER" id="PTHR47592:SF27">
    <property type="entry name" value="OS08G0421700 PROTEIN"/>
    <property type="match status" value="1"/>
</dbReference>
<keyword evidence="2" id="KW-1185">Reference proteome</keyword>